<sequence>MIDRELYKRGFPQPFLKCLTLEKGNYVLREIHEEICGNHLGGNTLAGKSLRQGFYWPTMLVDAHKLVKRCRACQEHANARYSETKVIKFLWRNIVCRFGIPRAIISDNGTQFSSNKLKEWCKGLAIKQFFTFVNNPQANDQTEVTNRMIIQHMKMRLGTTKGAWVDELPSVLWAYRTIPRTTMGETPFSLSYGTVMILSRKSEKRALVRASLYKSRMAKAYNSKVRPRNFQVGDLVLRKAEDSGPIGKLDLKWEGPYKVTEIVGTGAY</sequence>
<comment type="caution">
    <text evidence="2">The sequence shown here is derived from an EMBL/GenBank/DDBJ whole genome shotgun (WGS) entry which is preliminary data.</text>
</comment>
<dbReference type="InterPro" id="IPR036397">
    <property type="entry name" value="RNaseH_sf"/>
</dbReference>
<keyword evidence="3" id="KW-1185">Reference proteome</keyword>
<evidence type="ECO:0000313" key="3">
    <source>
        <dbReference type="Proteomes" id="UP001289374"/>
    </source>
</evidence>
<dbReference type="PANTHER" id="PTHR48475:SF2">
    <property type="entry name" value="RIBONUCLEASE H"/>
    <property type="match status" value="1"/>
</dbReference>
<dbReference type="Proteomes" id="UP001289374">
    <property type="component" value="Unassembled WGS sequence"/>
</dbReference>
<gene>
    <name evidence="2" type="ORF">Sango_1282200</name>
</gene>
<evidence type="ECO:0000313" key="2">
    <source>
        <dbReference type="EMBL" id="KAK4398067.1"/>
    </source>
</evidence>
<evidence type="ECO:0000259" key="1">
    <source>
        <dbReference type="PROSITE" id="PS50994"/>
    </source>
</evidence>
<accession>A0AAE1WRS0</accession>
<proteinExistence type="predicted"/>
<dbReference type="PROSITE" id="PS50994">
    <property type="entry name" value="INTEGRASE"/>
    <property type="match status" value="1"/>
</dbReference>
<organism evidence="2 3">
    <name type="scientific">Sesamum angolense</name>
    <dbReference type="NCBI Taxonomy" id="2727404"/>
    <lineage>
        <taxon>Eukaryota</taxon>
        <taxon>Viridiplantae</taxon>
        <taxon>Streptophyta</taxon>
        <taxon>Embryophyta</taxon>
        <taxon>Tracheophyta</taxon>
        <taxon>Spermatophyta</taxon>
        <taxon>Magnoliopsida</taxon>
        <taxon>eudicotyledons</taxon>
        <taxon>Gunneridae</taxon>
        <taxon>Pentapetalae</taxon>
        <taxon>asterids</taxon>
        <taxon>lamiids</taxon>
        <taxon>Lamiales</taxon>
        <taxon>Pedaliaceae</taxon>
        <taxon>Sesamum</taxon>
    </lineage>
</organism>
<dbReference type="SUPFAM" id="SSF53098">
    <property type="entry name" value="Ribonuclease H-like"/>
    <property type="match status" value="1"/>
</dbReference>
<reference evidence="2" key="2">
    <citation type="journal article" date="2024" name="Plant">
        <title>Genomic evolution and insights into agronomic trait innovations of Sesamum species.</title>
        <authorList>
            <person name="Miao H."/>
            <person name="Wang L."/>
            <person name="Qu L."/>
            <person name="Liu H."/>
            <person name="Sun Y."/>
            <person name="Le M."/>
            <person name="Wang Q."/>
            <person name="Wei S."/>
            <person name="Zheng Y."/>
            <person name="Lin W."/>
            <person name="Duan Y."/>
            <person name="Cao H."/>
            <person name="Xiong S."/>
            <person name="Wang X."/>
            <person name="Wei L."/>
            <person name="Li C."/>
            <person name="Ma Q."/>
            <person name="Ju M."/>
            <person name="Zhao R."/>
            <person name="Li G."/>
            <person name="Mu C."/>
            <person name="Tian Q."/>
            <person name="Mei H."/>
            <person name="Zhang T."/>
            <person name="Gao T."/>
            <person name="Zhang H."/>
        </authorList>
    </citation>
    <scope>NUCLEOTIDE SEQUENCE</scope>
    <source>
        <strain evidence="2">K16</strain>
    </source>
</reference>
<dbReference type="InterPro" id="IPR041588">
    <property type="entry name" value="Integrase_H2C2"/>
</dbReference>
<dbReference type="EMBL" id="JACGWL010000007">
    <property type="protein sequence ID" value="KAK4398067.1"/>
    <property type="molecule type" value="Genomic_DNA"/>
</dbReference>
<protein>
    <recommendedName>
        <fullName evidence="1">Integrase catalytic domain-containing protein</fullName>
    </recommendedName>
</protein>
<dbReference type="Gene3D" id="3.30.420.10">
    <property type="entry name" value="Ribonuclease H-like superfamily/Ribonuclease H"/>
    <property type="match status" value="1"/>
</dbReference>
<dbReference type="GO" id="GO:0003676">
    <property type="term" value="F:nucleic acid binding"/>
    <property type="evidence" value="ECO:0007669"/>
    <property type="project" value="InterPro"/>
</dbReference>
<reference evidence="2" key="1">
    <citation type="submission" date="2020-06" db="EMBL/GenBank/DDBJ databases">
        <authorList>
            <person name="Li T."/>
            <person name="Hu X."/>
            <person name="Zhang T."/>
            <person name="Song X."/>
            <person name="Zhang H."/>
            <person name="Dai N."/>
            <person name="Sheng W."/>
            <person name="Hou X."/>
            <person name="Wei L."/>
        </authorList>
    </citation>
    <scope>NUCLEOTIDE SEQUENCE</scope>
    <source>
        <strain evidence="2">K16</strain>
        <tissue evidence="2">Leaf</tissue>
    </source>
</reference>
<dbReference type="InterPro" id="IPR001584">
    <property type="entry name" value="Integrase_cat-core"/>
</dbReference>
<dbReference type="AlphaFoldDB" id="A0AAE1WRS0"/>
<dbReference type="GO" id="GO:0015074">
    <property type="term" value="P:DNA integration"/>
    <property type="evidence" value="ECO:0007669"/>
    <property type="project" value="InterPro"/>
</dbReference>
<feature type="domain" description="Integrase catalytic" evidence="1">
    <location>
        <begin position="82"/>
        <end position="195"/>
    </location>
</feature>
<dbReference type="PANTHER" id="PTHR48475">
    <property type="entry name" value="RIBONUCLEASE H"/>
    <property type="match status" value="1"/>
</dbReference>
<dbReference type="InterPro" id="IPR012337">
    <property type="entry name" value="RNaseH-like_sf"/>
</dbReference>
<dbReference type="Pfam" id="PF17921">
    <property type="entry name" value="Integrase_H2C2"/>
    <property type="match status" value="1"/>
</dbReference>
<name>A0AAE1WRS0_9LAMI</name>